<keyword evidence="16" id="KW-1185">Reference proteome</keyword>
<dbReference type="InterPro" id="IPR013320">
    <property type="entry name" value="ConA-like_dom_sf"/>
</dbReference>
<evidence type="ECO:0000256" key="5">
    <source>
        <dbReference type="ARBA" id="ARBA00022475"/>
    </source>
</evidence>
<organism evidence="15 16">
    <name type="scientific">Aspergillus rambellii</name>
    <dbReference type="NCBI Taxonomy" id="308745"/>
    <lineage>
        <taxon>Eukaryota</taxon>
        <taxon>Fungi</taxon>
        <taxon>Dikarya</taxon>
        <taxon>Ascomycota</taxon>
        <taxon>Pezizomycotina</taxon>
        <taxon>Eurotiomycetes</taxon>
        <taxon>Eurotiomycetidae</taxon>
        <taxon>Eurotiales</taxon>
        <taxon>Aspergillaceae</taxon>
        <taxon>Aspergillus</taxon>
        <taxon>Aspergillus subgen. Nidulantes</taxon>
    </lineage>
</organism>
<dbReference type="FunFam" id="2.60.120.200:FF:000114">
    <property type="entry name" value="Probable endo-1,3(4)-beta-glucanase NFIA_089530"/>
    <property type="match status" value="1"/>
</dbReference>
<sequence length="344" mass="37118">MRVASTFIAALSLVTELAHASYVLHDDYDMATFFNRFTFYTDSDPTHGYVTYVDKATAQSAGLISTNNDSAYMGVDHTNVASSGRRSVRLSSTQSYHHGLFIIDLQHMPTGCGSWPAFWILGPNWPNGGEIDVIEGVNAQTNNQMTLHTGDGCTIDNSGFTGNLLTSNCYAYASGQASNAGCGMEAPTANSYGAGFNNIGGGVYATEWTSDAISIWFFPRSSIPADISAGTPDPSAWGTPTARFAGSCNIDSHFGDMQIIFDITFCGDWAGNVWSSSPCASLASSCVDYVANNPSAFAHTYWDINSLRVYQQSAATEKHTRSRPHHDHALPRKSLRNRRAGHGL</sequence>
<evidence type="ECO:0000256" key="6">
    <source>
        <dbReference type="ARBA" id="ARBA00022622"/>
    </source>
</evidence>
<evidence type="ECO:0000256" key="7">
    <source>
        <dbReference type="ARBA" id="ARBA00022801"/>
    </source>
</evidence>
<comment type="catalytic activity">
    <reaction evidence="1">
        <text>Endohydrolysis of (1-&gt;3)- or (1-&gt;4)-linkages in beta-D-glucans when the glucose residue whose reducing group is involved in the linkage to be hydrolyzed is itself substituted at C-3.</text>
        <dbReference type="EC" id="3.2.1.6"/>
    </reaction>
</comment>
<keyword evidence="8" id="KW-0136">Cellulose degradation</keyword>
<comment type="subcellular location">
    <subcellularLocation>
        <location evidence="2">Cell membrane</location>
        <topology evidence="2">Lipid-anchor</topology>
        <topology evidence="2">GPI-anchor</topology>
    </subcellularLocation>
</comment>
<dbReference type="AlphaFoldDB" id="A0A0F8UPV6"/>
<keyword evidence="9" id="KW-0472">Membrane</keyword>
<dbReference type="STRING" id="308745.A0A0F8UPV6"/>
<keyword evidence="11" id="KW-0326">Glycosidase</keyword>
<dbReference type="PANTHER" id="PTHR10963:SF24">
    <property type="entry name" value="GLYCOSIDASE C21B10.07-RELATED"/>
    <property type="match status" value="1"/>
</dbReference>
<keyword evidence="6" id="KW-0325">Glycoprotein</keyword>
<evidence type="ECO:0000256" key="8">
    <source>
        <dbReference type="ARBA" id="ARBA00023001"/>
    </source>
</evidence>
<evidence type="ECO:0000256" key="9">
    <source>
        <dbReference type="ARBA" id="ARBA00023136"/>
    </source>
</evidence>
<name>A0A0F8UPV6_9EURO</name>
<protein>
    <recommendedName>
        <fullName evidence="4">endo-1,3(4)-beta-glucanase</fullName>
        <ecNumber evidence="4">3.2.1.6</ecNumber>
    </recommendedName>
</protein>
<evidence type="ECO:0000256" key="12">
    <source>
        <dbReference type="SAM" id="MobiDB-lite"/>
    </source>
</evidence>
<dbReference type="PANTHER" id="PTHR10963">
    <property type="entry name" value="GLYCOSYL HYDROLASE-RELATED"/>
    <property type="match status" value="1"/>
</dbReference>
<dbReference type="SUPFAM" id="SSF49899">
    <property type="entry name" value="Concanavalin A-like lectins/glucanases"/>
    <property type="match status" value="1"/>
</dbReference>
<dbReference type="GO" id="GO:0030245">
    <property type="term" value="P:cellulose catabolic process"/>
    <property type="evidence" value="ECO:0007669"/>
    <property type="project" value="UniProtKB-KW"/>
</dbReference>
<dbReference type="Pfam" id="PF26113">
    <property type="entry name" value="GH16_XgeA"/>
    <property type="match status" value="1"/>
</dbReference>
<dbReference type="GO" id="GO:0052861">
    <property type="term" value="F:endo-1,3(4)-beta-glucanase activity"/>
    <property type="evidence" value="ECO:0007669"/>
    <property type="project" value="UniProtKB-EC"/>
</dbReference>
<dbReference type="EMBL" id="JZBS01003948">
    <property type="protein sequence ID" value="KKK12876.1"/>
    <property type="molecule type" value="Genomic_DNA"/>
</dbReference>
<evidence type="ECO:0000256" key="3">
    <source>
        <dbReference type="ARBA" id="ARBA00006865"/>
    </source>
</evidence>
<comment type="caution">
    <text evidence="15">The sequence shown here is derived from an EMBL/GenBank/DDBJ whole genome shotgun (WGS) entry which is preliminary data.</text>
</comment>
<keyword evidence="8" id="KW-0119">Carbohydrate metabolism</keyword>
<evidence type="ECO:0000256" key="11">
    <source>
        <dbReference type="ARBA" id="ARBA00023295"/>
    </source>
</evidence>
<comment type="similarity">
    <text evidence="3">Belongs to the glycosyl hydrolase 16 family.</text>
</comment>
<feature type="signal peptide" evidence="13">
    <location>
        <begin position="1"/>
        <end position="20"/>
    </location>
</feature>
<dbReference type="EC" id="3.2.1.6" evidence="4"/>
<evidence type="ECO:0000256" key="1">
    <source>
        <dbReference type="ARBA" id="ARBA00000124"/>
    </source>
</evidence>
<evidence type="ECO:0000313" key="15">
    <source>
        <dbReference type="EMBL" id="KKK12876.1"/>
    </source>
</evidence>
<evidence type="ECO:0000256" key="4">
    <source>
        <dbReference type="ARBA" id="ARBA00012599"/>
    </source>
</evidence>
<feature type="chain" id="PRO_5002528860" description="endo-1,3(4)-beta-glucanase" evidence="13">
    <location>
        <begin position="21"/>
        <end position="344"/>
    </location>
</feature>
<dbReference type="Gene3D" id="2.60.120.200">
    <property type="match status" value="1"/>
</dbReference>
<keyword evidence="10" id="KW-0449">Lipoprotein</keyword>
<evidence type="ECO:0000256" key="2">
    <source>
        <dbReference type="ARBA" id="ARBA00004609"/>
    </source>
</evidence>
<gene>
    <name evidence="15" type="ORF">ARAM_006506</name>
</gene>
<dbReference type="InterPro" id="IPR050546">
    <property type="entry name" value="Glycosyl_Hydrlase_16"/>
</dbReference>
<evidence type="ECO:0000313" key="16">
    <source>
        <dbReference type="Proteomes" id="UP000034291"/>
    </source>
</evidence>
<dbReference type="GO" id="GO:0005886">
    <property type="term" value="C:plasma membrane"/>
    <property type="evidence" value="ECO:0007669"/>
    <property type="project" value="UniProtKB-SubCell"/>
</dbReference>
<keyword evidence="8" id="KW-0624">Polysaccharide degradation</keyword>
<feature type="domain" description="GH16" evidence="14">
    <location>
        <begin position="15"/>
        <end position="278"/>
    </location>
</feature>
<dbReference type="GO" id="GO:0098552">
    <property type="term" value="C:side of membrane"/>
    <property type="evidence" value="ECO:0007669"/>
    <property type="project" value="UniProtKB-KW"/>
</dbReference>
<dbReference type="InterPro" id="IPR000757">
    <property type="entry name" value="Beta-glucanase-like"/>
</dbReference>
<evidence type="ECO:0000259" key="14">
    <source>
        <dbReference type="PROSITE" id="PS51762"/>
    </source>
</evidence>
<evidence type="ECO:0000256" key="10">
    <source>
        <dbReference type="ARBA" id="ARBA00023288"/>
    </source>
</evidence>
<keyword evidence="7" id="KW-0378">Hydrolase</keyword>
<evidence type="ECO:0000256" key="13">
    <source>
        <dbReference type="SAM" id="SignalP"/>
    </source>
</evidence>
<feature type="compositionally biased region" description="Basic residues" evidence="12">
    <location>
        <begin position="320"/>
        <end position="344"/>
    </location>
</feature>
<dbReference type="Proteomes" id="UP000034291">
    <property type="component" value="Unassembled WGS sequence"/>
</dbReference>
<keyword evidence="5" id="KW-1003">Cell membrane</keyword>
<proteinExistence type="inferred from homology"/>
<dbReference type="PROSITE" id="PS51762">
    <property type="entry name" value="GH16_2"/>
    <property type="match status" value="1"/>
</dbReference>
<accession>A0A0F8UPV6</accession>
<dbReference type="CDD" id="cd02181">
    <property type="entry name" value="GH16_fungal_Lam16A_glucanase"/>
    <property type="match status" value="1"/>
</dbReference>
<feature type="region of interest" description="Disordered" evidence="12">
    <location>
        <begin position="313"/>
        <end position="344"/>
    </location>
</feature>
<keyword evidence="6" id="KW-0336">GPI-anchor</keyword>
<keyword evidence="13" id="KW-0732">Signal</keyword>
<dbReference type="OrthoDB" id="192832at2759"/>
<reference evidence="15 16" key="1">
    <citation type="submission" date="2015-02" db="EMBL/GenBank/DDBJ databases">
        <title>Draft Genome Sequences of Two Closely-Related Aflatoxigenic Aspergillus Species Obtained from the Cote d'Ivoire.</title>
        <authorList>
            <person name="Moore G.G."/>
            <person name="Beltz S.B."/>
            <person name="Mack B.M."/>
        </authorList>
    </citation>
    <scope>NUCLEOTIDE SEQUENCE [LARGE SCALE GENOMIC DNA]</scope>
    <source>
        <strain evidence="15 16">SRRC1468</strain>
    </source>
</reference>